<accession>A0A162D8M7</accession>
<dbReference type="Proteomes" id="UP000076858">
    <property type="component" value="Unassembled WGS sequence"/>
</dbReference>
<dbReference type="AlphaFoldDB" id="A0A162D8M7"/>
<reference evidence="2 3" key="1">
    <citation type="submission" date="2016-03" db="EMBL/GenBank/DDBJ databases">
        <title>EvidentialGene: Evidence-directed Construction of Genes on Genomes.</title>
        <authorList>
            <person name="Gilbert D.G."/>
            <person name="Choi J.-H."/>
            <person name="Mockaitis K."/>
            <person name="Colbourne J."/>
            <person name="Pfrender M."/>
        </authorList>
    </citation>
    <scope>NUCLEOTIDE SEQUENCE [LARGE SCALE GENOMIC DNA]</scope>
    <source>
        <strain evidence="2 3">Xinb3</strain>
        <tissue evidence="2">Complete organism</tissue>
    </source>
</reference>
<evidence type="ECO:0000313" key="3">
    <source>
        <dbReference type="Proteomes" id="UP000076858"/>
    </source>
</evidence>
<dbReference type="EMBL" id="LRGB01002227">
    <property type="protein sequence ID" value="KZS08394.1"/>
    <property type="molecule type" value="Genomic_DNA"/>
</dbReference>
<proteinExistence type="predicted"/>
<protein>
    <submittedName>
        <fullName evidence="2">Uncharacterized protein</fullName>
    </submittedName>
</protein>
<organism evidence="2 3">
    <name type="scientific">Daphnia magna</name>
    <dbReference type="NCBI Taxonomy" id="35525"/>
    <lineage>
        <taxon>Eukaryota</taxon>
        <taxon>Metazoa</taxon>
        <taxon>Ecdysozoa</taxon>
        <taxon>Arthropoda</taxon>
        <taxon>Crustacea</taxon>
        <taxon>Branchiopoda</taxon>
        <taxon>Diplostraca</taxon>
        <taxon>Cladocera</taxon>
        <taxon>Anomopoda</taxon>
        <taxon>Daphniidae</taxon>
        <taxon>Daphnia</taxon>
    </lineage>
</organism>
<feature type="compositionally biased region" description="Polar residues" evidence="1">
    <location>
        <begin position="1"/>
        <end position="12"/>
    </location>
</feature>
<comment type="caution">
    <text evidence="2">The sequence shown here is derived from an EMBL/GenBank/DDBJ whole genome shotgun (WGS) entry which is preliminary data.</text>
</comment>
<feature type="region of interest" description="Disordered" evidence="1">
    <location>
        <begin position="44"/>
        <end position="67"/>
    </location>
</feature>
<evidence type="ECO:0000313" key="2">
    <source>
        <dbReference type="EMBL" id="KZS08394.1"/>
    </source>
</evidence>
<keyword evidence="3" id="KW-1185">Reference proteome</keyword>
<evidence type="ECO:0000256" key="1">
    <source>
        <dbReference type="SAM" id="MobiDB-lite"/>
    </source>
</evidence>
<feature type="region of interest" description="Disordered" evidence="1">
    <location>
        <begin position="1"/>
        <end position="21"/>
    </location>
</feature>
<name>A0A162D8M7_9CRUS</name>
<gene>
    <name evidence="2" type="ORF">APZ42_027695</name>
</gene>
<sequence length="237" mass="27313">MGRTIHCQQKNGSPKLYRSTRKRKTTITSVCEIVVHVNRMKFLPPRKDVPDIPSPTKDNPSPHSSPIDWNIDTFSDDSTLDLFPNQPDNFTIDDLFPEQPPITEEESHKNYHTNDQDVSLNLSHNNERAFDEFIQTPSSFFNFVPGTKTICNKPIFVGLLDTSKPHFCNKPSYNDITEVLYEVISKNEPPLRNIGYLCREWLRQKTITGYFFGAYDTTYQETPLLVTVQECAKMAVY</sequence>